<dbReference type="AlphaFoldDB" id="A0A1L0FHC9"/>
<protein>
    <submittedName>
        <fullName evidence="1">Uncharacterized protein</fullName>
    </submittedName>
</protein>
<dbReference type="Proteomes" id="UP000183365">
    <property type="component" value="Unassembled WGS sequence"/>
</dbReference>
<dbReference type="EMBL" id="FQNF01000015">
    <property type="protein sequence ID" value="SGZ38990.1"/>
    <property type="molecule type" value="Genomic_DNA"/>
</dbReference>
<reference evidence="2" key="1">
    <citation type="submission" date="2016-11" db="EMBL/GenBank/DDBJ databases">
        <authorList>
            <person name="Guldener U."/>
        </authorList>
    </citation>
    <scope>NUCLEOTIDE SEQUENCE [LARGE SCALE GENOMIC DNA]</scope>
</reference>
<sequence length="450" mass="52885">MFSIRRYYSTVNAPQKQSVPTIISKIRSQLLSFKDPKTHVEDCKSIFNTFIKDGNYEKFKLYKHIPDFNNLFVEKMNLMVTYENIANGNILCLTMLEYFLQHTGSFDGKSFVTYFDVLNTLRNLIKVEANRSGRLSPEKSKYLLLILESYMIVNPNIESYSQGDLNDLFKVLTKCPKDTQSYELANKLIIPIIENKEYCSSDFYRQALLDLLIYQKRYHYLEKLFQSLFNDTAEVNEKTHRQIFKVVSRIQDKKALEAIIQIKAPTVTLNNEDLAYYFITNDENLLEQLKSIKDQLSNSLDFVNVIMFQKTIMEHLLSKFDSYNLSELDQLVRALYLHEFININPDSLATSSESLAYYRWRTLFGLLMTKLNLRQTGDVTNVYCLLSEFLYSCNIITLITPDNYKEISNYLIEYFNKDLKNHSKDIKFLKSLMTKFENREKVPTLTDDFI</sequence>
<proteinExistence type="predicted"/>
<accession>A0A1L0FHC9</accession>
<keyword evidence="2" id="KW-1185">Reference proteome</keyword>
<dbReference type="OrthoDB" id="3971821at2759"/>
<evidence type="ECO:0000313" key="2">
    <source>
        <dbReference type="Proteomes" id="UP000183365"/>
    </source>
</evidence>
<dbReference type="VEuPathDB" id="FungiDB:HGUI_01190"/>
<name>A0A1L0FHC9_9ASCO</name>
<gene>
    <name evidence="1" type="ORF">HGUI_01190</name>
</gene>
<organism evidence="1 2">
    <name type="scientific">Hanseniaspora guilliermondii</name>
    <dbReference type="NCBI Taxonomy" id="56406"/>
    <lineage>
        <taxon>Eukaryota</taxon>
        <taxon>Fungi</taxon>
        <taxon>Dikarya</taxon>
        <taxon>Ascomycota</taxon>
        <taxon>Saccharomycotina</taxon>
        <taxon>Saccharomycetes</taxon>
        <taxon>Saccharomycodales</taxon>
        <taxon>Saccharomycodaceae</taxon>
        <taxon>Hanseniaspora</taxon>
    </lineage>
</organism>
<evidence type="ECO:0000313" key="1">
    <source>
        <dbReference type="EMBL" id="SGZ38990.1"/>
    </source>
</evidence>